<feature type="domain" description="C3H1-type" evidence="3">
    <location>
        <begin position="851"/>
        <end position="877"/>
    </location>
</feature>
<keyword evidence="1" id="KW-0863">Zinc-finger</keyword>
<dbReference type="EMBL" id="NCKU01001703">
    <property type="protein sequence ID" value="RWS11438.1"/>
    <property type="molecule type" value="Genomic_DNA"/>
</dbReference>
<dbReference type="GO" id="GO:0008270">
    <property type="term" value="F:zinc ion binding"/>
    <property type="evidence" value="ECO:0007669"/>
    <property type="project" value="UniProtKB-KW"/>
</dbReference>
<keyword evidence="1" id="KW-0479">Metal-binding</keyword>
<dbReference type="SMART" id="SM00356">
    <property type="entry name" value="ZnF_C3H1"/>
    <property type="match status" value="2"/>
</dbReference>
<feature type="zinc finger region" description="C3H1-type" evidence="1">
    <location>
        <begin position="851"/>
        <end position="877"/>
    </location>
</feature>
<name>A0A3S3S793_9ACAR</name>
<keyword evidence="5" id="KW-1185">Reference proteome</keyword>
<feature type="region of interest" description="Disordered" evidence="2">
    <location>
        <begin position="580"/>
        <end position="599"/>
    </location>
</feature>
<evidence type="ECO:0000256" key="1">
    <source>
        <dbReference type="PROSITE-ProRule" id="PRU00723"/>
    </source>
</evidence>
<protein>
    <recommendedName>
        <fullName evidence="3">C3H1-type domain-containing protein</fullName>
    </recommendedName>
</protein>
<feature type="compositionally biased region" description="Low complexity" evidence="2">
    <location>
        <begin position="400"/>
        <end position="412"/>
    </location>
</feature>
<gene>
    <name evidence="4" type="ORF">B4U79_18047</name>
</gene>
<dbReference type="Gene3D" id="4.10.1000.10">
    <property type="entry name" value="Zinc finger, CCCH-type"/>
    <property type="match status" value="1"/>
</dbReference>
<feature type="region of interest" description="Disordered" evidence="2">
    <location>
        <begin position="400"/>
        <end position="419"/>
    </location>
</feature>
<feature type="region of interest" description="Disordered" evidence="2">
    <location>
        <begin position="531"/>
        <end position="563"/>
    </location>
</feature>
<dbReference type="OrthoDB" id="3247158at2759"/>
<keyword evidence="1" id="KW-0862">Zinc</keyword>
<dbReference type="Proteomes" id="UP000285301">
    <property type="component" value="Unassembled WGS sequence"/>
</dbReference>
<dbReference type="InterPro" id="IPR000571">
    <property type="entry name" value="Znf_CCCH"/>
</dbReference>
<dbReference type="PROSITE" id="PS50103">
    <property type="entry name" value="ZF_C3H1"/>
    <property type="match status" value="2"/>
</dbReference>
<proteinExistence type="predicted"/>
<evidence type="ECO:0000259" key="3">
    <source>
        <dbReference type="PROSITE" id="PS50103"/>
    </source>
</evidence>
<dbReference type="PANTHER" id="PTHR17611:SF3">
    <property type="entry name" value="DNA SEGMENT, CHR 5, ERATO DOI 579, EXPRESSED"/>
    <property type="match status" value="1"/>
</dbReference>
<dbReference type="STRING" id="1965070.A0A3S3S793"/>
<feature type="domain" description="C3H1-type" evidence="3">
    <location>
        <begin position="880"/>
        <end position="902"/>
    </location>
</feature>
<dbReference type="Pfam" id="PF15376">
    <property type="entry name" value="DUF4603"/>
    <property type="match status" value="2"/>
</dbReference>
<organism evidence="4 5">
    <name type="scientific">Dinothrombium tinctorium</name>
    <dbReference type="NCBI Taxonomy" id="1965070"/>
    <lineage>
        <taxon>Eukaryota</taxon>
        <taxon>Metazoa</taxon>
        <taxon>Ecdysozoa</taxon>
        <taxon>Arthropoda</taxon>
        <taxon>Chelicerata</taxon>
        <taxon>Arachnida</taxon>
        <taxon>Acari</taxon>
        <taxon>Acariformes</taxon>
        <taxon>Trombidiformes</taxon>
        <taxon>Prostigmata</taxon>
        <taxon>Anystina</taxon>
        <taxon>Parasitengona</taxon>
        <taxon>Trombidioidea</taxon>
        <taxon>Trombidiidae</taxon>
        <taxon>Dinothrombium</taxon>
    </lineage>
</organism>
<sequence>MKYSRMTSLMAPSSLQDWLEEELESRGIDGVVYTRYILSLLQDDENEETDGTINSNISGSSIEANPNYVNCCLHHNKKQHKCPSNKWIHRRYQQSNNLSSWDKNQSLKWCECAYDDCSRLMNIDQKRSVVVECLKSASEQDFEIESLVDELCAKLKEYKCNMGLHNQVDAQKVDLKGMDGCNEVNSSPKEQAKRYYAAFPALNTSIGENVKPIEGFPASVKIHRIFSEENSTVSERRTKWDGRKIIEVAKKKDCSQDEGEHLENEEDLSPSHQTSTTYIIAEKSRNPIGDITNVYRESNTDINGSKLACCSSQNMSNLGLKVTDSHDYFACFDNAIFDERKKDSKLIEKGVGYDDEWEDEKLKTLAAKFNNNIASLWDDKKSSDNQAKKSIWCFENSIFSPQSSTSPSPKLSNDNGSSQSIESGSHCNAFTKDNASLWETFGAYGSGNFCLSGANVGADVDDWFAIDNSEKIVSKIGKNKTTLTNHGGDSLFVEVPCRKSSNVQNSFFENKQAKSSILVVSESKNVEEDLSESLLTSPKTHFQPIKQESFDDESEEGHSCETDAEVSRLVPCSSICPNNEARNSGKSQPPPESNNRSLSTSLPELTLFMGPFIDIESEIKQNIPEEDEHSTEQTIEKIVSEEDTTTNCSVNEENDFEELCTMLNQVLRDDEAKTSLEENELPVTRGNEWFDSKENETFENKLEENLSWSYWDSFKNEAPIEATDYEFFSLLKNNNGSTEERAFVVELEKEGKEFVENVENFASSECKFENNEEVVYENENSEWLEADASDYSTLATEYDYEWSAGGEYDCMTTAPNDCSDSCHVFYSWNLEKEWQKEESIESDITVQPKKDESKRPCTFFMEGNCRRSDCKFSHDLKSITCKFWEEGSCFKGVLCPFLHGYHT</sequence>
<evidence type="ECO:0000256" key="2">
    <source>
        <dbReference type="SAM" id="MobiDB-lite"/>
    </source>
</evidence>
<dbReference type="AlphaFoldDB" id="A0A3S3S793"/>
<dbReference type="InterPro" id="IPR027871">
    <property type="entry name" value="DUF4603"/>
</dbReference>
<comment type="caution">
    <text evidence="4">The sequence shown here is derived from an EMBL/GenBank/DDBJ whole genome shotgun (WGS) entry which is preliminary data.</text>
</comment>
<feature type="region of interest" description="Disordered" evidence="2">
    <location>
        <begin position="255"/>
        <end position="274"/>
    </location>
</feature>
<reference evidence="4 5" key="1">
    <citation type="journal article" date="2018" name="Gigascience">
        <title>Genomes of trombidid mites reveal novel predicted allergens and laterally-transferred genes associated with secondary metabolism.</title>
        <authorList>
            <person name="Dong X."/>
            <person name="Chaisiri K."/>
            <person name="Xia D."/>
            <person name="Armstrong S.D."/>
            <person name="Fang Y."/>
            <person name="Donnelly M.J."/>
            <person name="Kadowaki T."/>
            <person name="McGarry J.W."/>
            <person name="Darby A.C."/>
            <person name="Makepeace B.L."/>
        </authorList>
    </citation>
    <scope>NUCLEOTIDE SEQUENCE [LARGE SCALE GENOMIC DNA]</scope>
    <source>
        <strain evidence="4">UoL-WK</strain>
    </source>
</reference>
<evidence type="ECO:0000313" key="4">
    <source>
        <dbReference type="EMBL" id="RWS11438.1"/>
    </source>
</evidence>
<feature type="zinc finger region" description="C3H1-type" evidence="1">
    <location>
        <begin position="880"/>
        <end position="902"/>
    </location>
</feature>
<dbReference type="Pfam" id="PF14608">
    <property type="entry name" value="zf-CCCH_2"/>
    <property type="match status" value="1"/>
</dbReference>
<accession>A0A3S3S793</accession>
<evidence type="ECO:0000313" key="5">
    <source>
        <dbReference type="Proteomes" id="UP000285301"/>
    </source>
</evidence>
<dbReference type="Pfam" id="PF00642">
    <property type="entry name" value="zf-CCCH"/>
    <property type="match status" value="1"/>
</dbReference>
<dbReference type="PANTHER" id="PTHR17611">
    <property type="entry name" value="DNA SEGMENT, CHR 5, ERATO DOI 579, EXPRESSED"/>
    <property type="match status" value="1"/>
</dbReference>